<name>A0A3E0GYH3_9PSEU</name>
<dbReference type="EMBL" id="QUNO01000022">
    <property type="protein sequence ID" value="REH31170.1"/>
    <property type="molecule type" value="Genomic_DNA"/>
</dbReference>
<gene>
    <name evidence="1" type="ORF">BCF44_122193</name>
</gene>
<evidence type="ECO:0000313" key="1">
    <source>
        <dbReference type="EMBL" id="REH31170.1"/>
    </source>
</evidence>
<reference evidence="1 2" key="1">
    <citation type="submission" date="2018-08" db="EMBL/GenBank/DDBJ databases">
        <title>Genomic Encyclopedia of Archaeal and Bacterial Type Strains, Phase II (KMG-II): from individual species to whole genera.</title>
        <authorList>
            <person name="Goeker M."/>
        </authorList>
    </citation>
    <scope>NUCLEOTIDE SEQUENCE [LARGE SCALE GENOMIC DNA]</scope>
    <source>
        <strain evidence="1 2">DSM 45791</strain>
    </source>
</reference>
<proteinExistence type="predicted"/>
<keyword evidence="2" id="KW-1185">Reference proteome</keyword>
<evidence type="ECO:0000313" key="2">
    <source>
        <dbReference type="Proteomes" id="UP000256269"/>
    </source>
</evidence>
<comment type="caution">
    <text evidence="1">The sequence shown here is derived from an EMBL/GenBank/DDBJ whole genome shotgun (WGS) entry which is preliminary data.</text>
</comment>
<dbReference type="AlphaFoldDB" id="A0A3E0GYH3"/>
<dbReference type="Proteomes" id="UP000256269">
    <property type="component" value="Unassembled WGS sequence"/>
</dbReference>
<organism evidence="1 2">
    <name type="scientific">Kutzneria buriramensis</name>
    <dbReference type="NCBI Taxonomy" id="1045776"/>
    <lineage>
        <taxon>Bacteria</taxon>
        <taxon>Bacillati</taxon>
        <taxon>Actinomycetota</taxon>
        <taxon>Actinomycetes</taxon>
        <taxon>Pseudonocardiales</taxon>
        <taxon>Pseudonocardiaceae</taxon>
        <taxon>Kutzneria</taxon>
    </lineage>
</organism>
<accession>A0A3E0GYH3</accession>
<protein>
    <submittedName>
        <fullName evidence="1">Uncharacterized protein</fullName>
    </submittedName>
</protein>
<sequence>MHSLPVLLAWLGTGHGREQADQCLRRELGEKLATIARTGPDALIAAAAFAHVRTVVEKLAAPTPDRPCWQTRWFEILDLAPGALQDHLAALAADPDVPGVCSATWLDISRGQVGATTIAPQTRHLSTAATAMPGMPVIPSRQMSRR</sequence>